<keyword evidence="4" id="KW-1185">Reference proteome</keyword>
<organism evidence="3 4">
    <name type="scientific">Actinoplanes aureus</name>
    <dbReference type="NCBI Taxonomy" id="2792083"/>
    <lineage>
        <taxon>Bacteria</taxon>
        <taxon>Bacillati</taxon>
        <taxon>Actinomycetota</taxon>
        <taxon>Actinomycetes</taxon>
        <taxon>Micromonosporales</taxon>
        <taxon>Micromonosporaceae</taxon>
        <taxon>Actinoplanes</taxon>
    </lineage>
</organism>
<gene>
    <name evidence="3" type="ORF">I4J89_33640</name>
</gene>
<keyword evidence="2" id="KW-0472">Membrane</keyword>
<dbReference type="EMBL" id="JADQTO010000020">
    <property type="protein sequence ID" value="MBG0566403.1"/>
    <property type="molecule type" value="Genomic_DNA"/>
</dbReference>
<keyword evidence="2" id="KW-0812">Transmembrane</keyword>
<protein>
    <submittedName>
        <fullName evidence="3">Uncharacterized protein</fullName>
    </submittedName>
</protein>
<keyword evidence="2" id="KW-1133">Transmembrane helix</keyword>
<feature type="transmembrane region" description="Helical" evidence="2">
    <location>
        <begin position="65"/>
        <end position="87"/>
    </location>
</feature>
<proteinExistence type="predicted"/>
<name>A0A931CHS9_9ACTN</name>
<reference evidence="3" key="1">
    <citation type="submission" date="2020-11" db="EMBL/GenBank/DDBJ databases">
        <title>Isolation and identification of active actinomycetes.</title>
        <authorList>
            <person name="Sun X."/>
        </authorList>
    </citation>
    <scope>NUCLEOTIDE SEQUENCE</scope>
    <source>
        <strain evidence="3">NEAU-A11</strain>
    </source>
</reference>
<evidence type="ECO:0000256" key="2">
    <source>
        <dbReference type="SAM" id="Phobius"/>
    </source>
</evidence>
<feature type="region of interest" description="Disordered" evidence="1">
    <location>
        <begin position="1"/>
        <end position="33"/>
    </location>
</feature>
<comment type="caution">
    <text evidence="3">The sequence shown here is derived from an EMBL/GenBank/DDBJ whole genome shotgun (WGS) entry which is preliminary data.</text>
</comment>
<evidence type="ECO:0000313" key="4">
    <source>
        <dbReference type="Proteomes" id="UP000598146"/>
    </source>
</evidence>
<dbReference type="RefSeq" id="WP_196418182.1">
    <property type="nucleotide sequence ID" value="NZ_JADQTO010000020.1"/>
</dbReference>
<sequence>MADTAEVTAIDDDSEKPQDGAADASPAPAPRKSLNSNWALTVAGGLFGTYYLVSGALLLRDKHGNGVFALLMTGIVLVVGLIAVLLFRSYRAERAARK</sequence>
<accession>A0A931CHS9</accession>
<evidence type="ECO:0000256" key="1">
    <source>
        <dbReference type="SAM" id="MobiDB-lite"/>
    </source>
</evidence>
<evidence type="ECO:0000313" key="3">
    <source>
        <dbReference type="EMBL" id="MBG0566403.1"/>
    </source>
</evidence>
<dbReference type="Proteomes" id="UP000598146">
    <property type="component" value="Unassembled WGS sequence"/>
</dbReference>
<feature type="transmembrane region" description="Helical" evidence="2">
    <location>
        <begin position="38"/>
        <end position="59"/>
    </location>
</feature>
<dbReference type="AlphaFoldDB" id="A0A931CHS9"/>